<reference evidence="1 2" key="1">
    <citation type="submission" date="2016-03" db="EMBL/GenBank/DDBJ databases">
        <title>Genome sequence of Nesiotobacter sp. nov., a moderately halophilic alphaproteobacterium isolated from the Yellow Sea, China.</title>
        <authorList>
            <person name="Zhang G."/>
            <person name="Zhang R."/>
        </authorList>
    </citation>
    <scope>NUCLEOTIDE SEQUENCE [LARGE SCALE GENOMIC DNA]</scope>
    <source>
        <strain evidence="1 2">WB1-6</strain>
    </source>
</reference>
<dbReference type="InterPro" id="IPR003795">
    <property type="entry name" value="DUF192"/>
</dbReference>
<proteinExistence type="predicted"/>
<name>A0A1U7JFN2_9HYPH</name>
<comment type="caution">
    <text evidence="1">The sequence shown here is derived from an EMBL/GenBank/DDBJ whole genome shotgun (WGS) entry which is preliminary data.</text>
</comment>
<accession>A0A1U7JFN2</accession>
<evidence type="ECO:0000313" key="2">
    <source>
        <dbReference type="Proteomes" id="UP000185783"/>
    </source>
</evidence>
<dbReference type="Pfam" id="PF02643">
    <property type="entry name" value="DUF192"/>
    <property type="match status" value="1"/>
</dbReference>
<dbReference type="InterPro" id="IPR038695">
    <property type="entry name" value="Saro_0823-like_sf"/>
</dbReference>
<gene>
    <name evidence="1" type="ORF">A3843_12430</name>
</gene>
<dbReference type="Gene3D" id="2.60.120.1140">
    <property type="entry name" value="Protein of unknown function DUF192"/>
    <property type="match status" value="1"/>
</dbReference>
<evidence type="ECO:0008006" key="3">
    <source>
        <dbReference type="Google" id="ProtNLM"/>
    </source>
</evidence>
<keyword evidence="2" id="KW-1185">Reference proteome</keyword>
<dbReference type="Proteomes" id="UP000185783">
    <property type="component" value="Unassembled WGS sequence"/>
</dbReference>
<dbReference type="AlphaFoldDB" id="A0A1U7JFN2"/>
<dbReference type="PANTHER" id="PTHR37953">
    <property type="entry name" value="UPF0127 PROTEIN MJ1496"/>
    <property type="match status" value="1"/>
</dbReference>
<organism evidence="1 2">
    <name type="scientific">Pseudovibrio exalbescens</name>
    <dbReference type="NCBI Taxonomy" id="197461"/>
    <lineage>
        <taxon>Bacteria</taxon>
        <taxon>Pseudomonadati</taxon>
        <taxon>Pseudomonadota</taxon>
        <taxon>Alphaproteobacteria</taxon>
        <taxon>Hyphomicrobiales</taxon>
        <taxon>Stappiaceae</taxon>
        <taxon>Pseudovibrio</taxon>
    </lineage>
</organism>
<sequence length="163" mass="17875">MFGLRAEKQASLTALLACFAFAVCLAGGLNSAIAENLPTGTIGVKTDRGHFEFSVEIASTPEARAQGLMNRPSLPKNHGMLFVFERSEDQYFWMKNTPLPLDIIFLQETGTVRHIHHHATPFSEKVIYSRGPARYVLEFEAGTAHRIGLSVGDQVDLGDATSK</sequence>
<dbReference type="EMBL" id="LVVZ01000019">
    <property type="protein sequence ID" value="OKL43451.1"/>
    <property type="molecule type" value="Genomic_DNA"/>
</dbReference>
<evidence type="ECO:0000313" key="1">
    <source>
        <dbReference type="EMBL" id="OKL43451.1"/>
    </source>
</evidence>
<protein>
    <recommendedName>
        <fullName evidence="3">ACR</fullName>
    </recommendedName>
</protein>
<dbReference type="PANTHER" id="PTHR37953:SF1">
    <property type="entry name" value="UPF0127 PROTEIN MJ1496"/>
    <property type="match status" value="1"/>
</dbReference>